<dbReference type="EMBL" id="BQNB010019637">
    <property type="protein sequence ID" value="GJT87420.1"/>
    <property type="molecule type" value="Genomic_DNA"/>
</dbReference>
<reference evidence="1" key="2">
    <citation type="submission" date="2022-01" db="EMBL/GenBank/DDBJ databases">
        <authorList>
            <person name="Yamashiro T."/>
            <person name="Shiraishi A."/>
            <person name="Satake H."/>
            <person name="Nakayama K."/>
        </authorList>
    </citation>
    <scope>NUCLEOTIDE SEQUENCE</scope>
</reference>
<organism evidence="1 2">
    <name type="scientific">Tanacetum coccineum</name>
    <dbReference type="NCBI Taxonomy" id="301880"/>
    <lineage>
        <taxon>Eukaryota</taxon>
        <taxon>Viridiplantae</taxon>
        <taxon>Streptophyta</taxon>
        <taxon>Embryophyta</taxon>
        <taxon>Tracheophyta</taxon>
        <taxon>Spermatophyta</taxon>
        <taxon>Magnoliopsida</taxon>
        <taxon>eudicotyledons</taxon>
        <taxon>Gunneridae</taxon>
        <taxon>Pentapetalae</taxon>
        <taxon>asterids</taxon>
        <taxon>campanulids</taxon>
        <taxon>Asterales</taxon>
        <taxon>Asteraceae</taxon>
        <taxon>Asteroideae</taxon>
        <taxon>Anthemideae</taxon>
        <taxon>Anthemidinae</taxon>
        <taxon>Tanacetum</taxon>
    </lineage>
</organism>
<protein>
    <submittedName>
        <fullName evidence="1">Uncharacterized protein</fullName>
    </submittedName>
</protein>
<evidence type="ECO:0000313" key="2">
    <source>
        <dbReference type="Proteomes" id="UP001151760"/>
    </source>
</evidence>
<reference evidence="1" key="1">
    <citation type="journal article" date="2022" name="Int. J. Mol. Sci.">
        <title>Draft Genome of Tanacetum Coccineum: Genomic Comparison of Closely Related Tanacetum-Family Plants.</title>
        <authorList>
            <person name="Yamashiro T."/>
            <person name="Shiraishi A."/>
            <person name="Nakayama K."/>
            <person name="Satake H."/>
        </authorList>
    </citation>
    <scope>NUCLEOTIDE SEQUENCE</scope>
</reference>
<proteinExistence type="predicted"/>
<comment type="caution">
    <text evidence="1">The sequence shown here is derived from an EMBL/GenBank/DDBJ whole genome shotgun (WGS) entry which is preliminary data.</text>
</comment>
<name>A0ABQ5HJL1_9ASTR</name>
<accession>A0ABQ5HJL1</accession>
<gene>
    <name evidence="1" type="ORF">Tco_1069137</name>
</gene>
<sequence>MQLQHNGPLCLPKCYSATYLVNVGRNCISSESVNPGVTNEEMGRFKGPTCFVCGVRGTLQDGLSEAEKINNTVLLRLECQLLQVKVYSVGHARTEPRFQCRDGYVPSQQPLLLLSYLYCAIGDLCPLH</sequence>
<dbReference type="Proteomes" id="UP001151760">
    <property type="component" value="Unassembled WGS sequence"/>
</dbReference>
<evidence type="ECO:0000313" key="1">
    <source>
        <dbReference type="EMBL" id="GJT87420.1"/>
    </source>
</evidence>
<keyword evidence="2" id="KW-1185">Reference proteome</keyword>